<gene>
    <name evidence="9" type="ORF">ILUMI_21338</name>
</gene>
<evidence type="ECO:0000256" key="5">
    <source>
        <dbReference type="ARBA" id="ARBA00023136"/>
    </source>
</evidence>
<dbReference type="GO" id="GO:0022857">
    <property type="term" value="F:transmembrane transporter activity"/>
    <property type="evidence" value="ECO:0007669"/>
    <property type="project" value="InterPro"/>
</dbReference>
<dbReference type="AlphaFoldDB" id="A0A8K0CGP1"/>
<dbReference type="Proteomes" id="UP000801492">
    <property type="component" value="Unassembled WGS sequence"/>
</dbReference>
<feature type="transmembrane region" description="Helical" evidence="7">
    <location>
        <begin position="147"/>
        <end position="170"/>
    </location>
</feature>
<feature type="region of interest" description="Disordered" evidence="6">
    <location>
        <begin position="1"/>
        <end position="21"/>
    </location>
</feature>
<feature type="transmembrane region" description="Helical" evidence="7">
    <location>
        <begin position="214"/>
        <end position="237"/>
    </location>
</feature>
<dbReference type="EMBL" id="VTPC01090126">
    <property type="protein sequence ID" value="KAF2884861.1"/>
    <property type="molecule type" value="Genomic_DNA"/>
</dbReference>
<keyword evidence="3 7" id="KW-0812">Transmembrane</keyword>
<evidence type="ECO:0000256" key="4">
    <source>
        <dbReference type="ARBA" id="ARBA00022989"/>
    </source>
</evidence>
<feature type="transmembrane region" description="Helical" evidence="7">
    <location>
        <begin position="29"/>
        <end position="52"/>
    </location>
</feature>
<dbReference type="PANTHER" id="PTHR23504">
    <property type="entry name" value="MAJOR FACILITATOR SUPERFAMILY DOMAIN-CONTAINING PROTEIN 10"/>
    <property type="match status" value="1"/>
</dbReference>
<dbReference type="Pfam" id="PF07690">
    <property type="entry name" value="MFS_1"/>
    <property type="match status" value="1"/>
</dbReference>
<dbReference type="InterPro" id="IPR020846">
    <property type="entry name" value="MFS_dom"/>
</dbReference>
<sequence length="458" mass="50782">MMKNNNEDCLKVKNGNNNNNNNKEEKVNAMIYVVFISLLLDLLAFTMILPLLPSLLEHYRQHDSMGLYTWLSKKVYYFQELVGAPEQYSSVLFGGFLGSLFSFLQFVASPIVGGISDVLGRKIVMIICLIGIAASYVLWALSSNLVLFIIARFVGGISKGNVSLSMAIIADVSSMKTRGVGMALVGIAFSLGFIIGPLIGAIFAVWARSKTGDWFVVPAMFAFFLAFLDLVFFVMFFRETLPIEKRAKSLWGSLRNAKALIDLRDLFQFKAVTNGKQSDLQQLRKLGLVYFVYLFIYSGLEFTLTFLTHHVFNYNSMQQGWMFFNIGLIMAIIQGGYVRRLPPHKIKSTAVIGLWLIVPSFVCVGLAYTTWMLYLGLVLFAISTALVVPCMMTMASSYGSPQQKGTVMGIFRSLGALARALGPVIASISFWSLGSTITYLVGAVALLWPVLTLKNSVR</sequence>
<dbReference type="InterPro" id="IPR011701">
    <property type="entry name" value="MFS"/>
</dbReference>
<proteinExistence type="predicted"/>
<comment type="caution">
    <text evidence="9">The sequence shown here is derived from an EMBL/GenBank/DDBJ whole genome shotgun (WGS) entry which is preliminary data.</text>
</comment>
<evidence type="ECO:0000256" key="6">
    <source>
        <dbReference type="SAM" id="MobiDB-lite"/>
    </source>
</evidence>
<dbReference type="FunFam" id="1.20.1250.20:FF:000223">
    <property type="entry name" value="Major facilitator superfamily domain-containing protein"/>
    <property type="match status" value="1"/>
</dbReference>
<keyword evidence="5 7" id="KW-0472">Membrane</keyword>
<feature type="domain" description="Major facilitator superfamily (MFS) profile" evidence="8">
    <location>
        <begin position="30"/>
        <end position="458"/>
    </location>
</feature>
<feature type="transmembrane region" description="Helical" evidence="7">
    <location>
        <begin position="320"/>
        <end position="338"/>
    </location>
</feature>
<dbReference type="SUPFAM" id="SSF103473">
    <property type="entry name" value="MFS general substrate transporter"/>
    <property type="match status" value="1"/>
</dbReference>
<dbReference type="CDD" id="cd17389">
    <property type="entry name" value="MFS_MFSD10"/>
    <property type="match status" value="1"/>
</dbReference>
<feature type="transmembrane region" description="Helical" evidence="7">
    <location>
        <begin position="123"/>
        <end position="141"/>
    </location>
</feature>
<feature type="transmembrane region" description="Helical" evidence="7">
    <location>
        <begin position="286"/>
        <end position="308"/>
    </location>
</feature>
<comment type="subcellular location">
    <subcellularLocation>
        <location evidence="1">Membrane</location>
        <topology evidence="1">Multi-pass membrane protein</topology>
    </subcellularLocation>
</comment>
<protein>
    <recommendedName>
        <fullName evidence="8">Major facilitator superfamily (MFS) profile domain-containing protein</fullName>
    </recommendedName>
</protein>
<keyword evidence="10" id="KW-1185">Reference proteome</keyword>
<keyword evidence="4 7" id="KW-1133">Transmembrane helix</keyword>
<feature type="transmembrane region" description="Helical" evidence="7">
    <location>
        <begin position="437"/>
        <end position="453"/>
    </location>
</feature>
<dbReference type="InterPro" id="IPR036259">
    <property type="entry name" value="MFS_trans_sf"/>
</dbReference>
<keyword evidence="2" id="KW-0813">Transport</keyword>
<evidence type="ECO:0000256" key="1">
    <source>
        <dbReference type="ARBA" id="ARBA00004141"/>
    </source>
</evidence>
<dbReference type="OrthoDB" id="196650at2759"/>
<evidence type="ECO:0000256" key="3">
    <source>
        <dbReference type="ARBA" id="ARBA00022692"/>
    </source>
</evidence>
<feature type="compositionally biased region" description="Basic and acidic residues" evidence="6">
    <location>
        <begin position="1"/>
        <end position="11"/>
    </location>
</feature>
<feature type="transmembrane region" description="Helical" evidence="7">
    <location>
        <begin position="91"/>
        <end position="111"/>
    </location>
</feature>
<feature type="transmembrane region" description="Helical" evidence="7">
    <location>
        <begin position="374"/>
        <end position="398"/>
    </location>
</feature>
<dbReference type="GO" id="GO:0031526">
    <property type="term" value="C:brush border membrane"/>
    <property type="evidence" value="ECO:0007669"/>
    <property type="project" value="TreeGrafter"/>
</dbReference>
<evidence type="ECO:0000256" key="2">
    <source>
        <dbReference type="ARBA" id="ARBA00022448"/>
    </source>
</evidence>
<feature type="transmembrane region" description="Helical" evidence="7">
    <location>
        <begin position="182"/>
        <end position="208"/>
    </location>
</feature>
<dbReference type="PROSITE" id="PS50850">
    <property type="entry name" value="MFS"/>
    <property type="match status" value="1"/>
</dbReference>
<accession>A0A8K0CGP1</accession>
<dbReference type="PANTHER" id="PTHR23504:SF31">
    <property type="entry name" value="MAJOR FACILITATOR SUPERFAMILY DOMAIN-CONTAINING PROTEIN 10"/>
    <property type="match status" value="1"/>
</dbReference>
<name>A0A8K0CGP1_IGNLU</name>
<feature type="compositionally biased region" description="Low complexity" evidence="6">
    <location>
        <begin position="12"/>
        <end position="21"/>
    </location>
</feature>
<dbReference type="Gene3D" id="1.20.1250.20">
    <property type="entry name" value="MFS general substrate transporter like domains"/>
    <property type="match status" value="1"/>
</dbReference>
<reference evidence="9" key="1">
    <citation type="submission" date="2019-08" db="EMBL/GenBank/DDBJ databases">
        <title>The genome of the North American firefly Photinus pyralis.</title>
        <authorList>
            <consortium name="Photinus pyralis genome working group"/>
            <person name="Fallon T.R."/>
            <person name="Sander Lower S.E."/>
            <person name="Weng J.-K."/>
        </authorList>
    </citation>
    <scope>NUCLEOTIDE SEQUENCE</scope>
    <source>
        <strain evidence="9">TRF0915ILg1</strain>
        <tissue evidence="9">Whole body</tissue>
    </source>
</reference>
<feature type="transmembrane region" description="Helical" evidence="7">
    <location>
        <begin position="350"/>
        <end position="368"/>
    </location>
</feature>
<evidence type="ECO:0000313" key="10">
    <source>
        <dbReference type="Proteomes" id="UP000801492"/>
    </source>
</evidence>
<evidence type="ECO:0000256" key="7">
    <source>
        <dbReference type="SAM" id="Phobius"/>
    </source>
</evidence>
<evidence type="ECO:0000259" key="8">
    <source>
        <dbReference type="PROSITE" id="PS50850"/>
    </source>
</evidence>
<evidence type="ECO:0000313" key="9">
    <source>
        <dbReference type="EMBL" id="KAF2884861.1"/>
    </source>
</evidence>
<organism evidence="9 10">
    <name type="scientific">Ignelater luminosus</name>
    <name type="common">Cucubano</name>
    <name type="synonym">Pyrophorus luminosus</name>
    <dbReference type="NCBI Taxonomy" id="2038154"/>
    <lineage>
        <taxon>Eukaryota</taxon>
        <taxon>Metazoa</taxon>
        <taxon>Ecdysozoa</taxon>
        <taxon>Arthropoda</taxon>
        <taxon>Hexapoda</taxon>
        <taxon>Insecta</taxon>
        <taxon>Pterygota</taxon>
        <taxon>Neoptera</taxon>
        <taxon>Endopterygota</taxon>
        <taxon>Coleoptera</taxon>
        <taxon>Polyphaga</taxon>
        <taxon>Elateriformia</taxon>
        <taxon>Elateroidea</taxon>
        <taxon>Elateridae</taxon>
        <taxon>Agrypninae</taxon>
        <taxon>Pyrophorini</taxon>
        <taxon>Ignelater</taxon>
    </lineage>
</organism>